<keyword evidence="4" id="KW-0106">Calcium</keyword>
<evidence type="ECO:0000256" key="5">
    <source>
        <dbReference type="SAM" id="SignalP"/>
    </source>
</evidence>
<evidence type="ECO:0000256" key="4">
    <source>
        <dbReference type="ARBA" id="ARBA00022837"/>
    </source>
</evidence>
<dbReference type="InterPro" id="IPR000917">
    <property type="entry name" value="Sulfatase_N"/>
</dbReference>
<feature type="domain" description="Sulfatase N-terminal" evidence="6">
    <location>
        <begin position="38"/>
        <end position="358"/>
    </location>
</feature>
<sequence length="480" mass="54513">MKKQLIKQCLALAITSTFTSTAFAQSEVASHHNEPRQPNVLLIFVDDIGYADMGFQNIRQDVVTPNMDKLASEGAILSAGYVTGAVCGPSRAGLVTGRYQQRYGYVDNIGPYILEPGIEQGLDLSAQTFGDFFQQAGYTTGFIGKSHDGEDKKFWPQNRGFDYFFGFNNGAADYFVTGRNMQNAKKNAYSSIYRNDDLIANFDGYLTDVFADEAVNFIDRHKDEPFFLYVPFNASHGPMQAKQQDLEKFAFIEDETRRKFVAMTYNMDVNIGKMLDKLEQHELMEDTMVIFMSDNGGDPKDNGSFNTPLRGTKRDLWDGGIRVPFSITWKGKIPANQVIDEPTIALDITPTMLAAANITLSEKDQAQLEGINLLPRLTGTQEKLEERYLYWLTPMQAAVRDDDWKLLIPNIHDTRNHMELYKISEDVSESIDLSAQFPEQVKRLKAALDNWNADNLPSQWGWHKETYKFDNNWRGINHDK</sequence>
<evidence type="ECO:0000313" key="7">
    <source>
        <dbReference type="EMBL" id="GEA51853.1"/>
    </source>
</evidence>
<dbReference type="Pfam" id="PF00884">
    <property type="entry name" value="Sulfatase"/>
    <property type="match status" value="1"/>
</dbReference>
<dbReference type="InterPro" id="IPR017850">
    <property type="entry name" value="Alkaline_phosphatase_core_sf"/>
</dbReference>
<dbReference type="OrthoDB" id="9803751at2"/>
<keyword evidence="8" id="KW-1185">Reference proteome</keyword>
<dbReference type="InterPro" id="IPR050738">
    <property type="entry name" value="Sulfatase"/>
</dbReference>
<dbReference type="PANTHER" id="PTHR42693:SF53">
    <property type="entry name" value="ENDO-4-O-SULFATASE"/>
    <property type="match status" value="1"/>
</dbReference>
<comment type="caution">
    <text evidence="7">The sequence shown here is derived from an EMBL/GenBank/DDBJ whole genome shotgun (WGS) entry which is preliminary data.</text>
</comment>
<dbReference type="EMBL" id="BJLF01000013">
    <property type="protein sequence ID" value="GEA51853.1"/>
    <property type="molecule type" value="Genomic_DNA"/>
</dbReference>
<dbReference type="Gene3D" id="3.30.1120.10">
    <property type="match status" value="1"/>
</dbReference>
<comment type="similarity">
    <text evidence="1">Belongs to the sulfatase family.</text>
</comment>
<name>A0A4Y3HXE6_9VIBR</name>
<dbReference type="GO" id="GO:0046872">
    <property type="term" value="F:metal ion binding"/>
    <property type="evidence" value="ECO:0007669"/>
    <property type="project" value="UniProtKB-KW"/>
</dbReference>
<dbReference type="InterPro" id="IPR024607">
    <property type="entry name" value="Sulfatase_CS"/>
</dbReference>
<organism evidence="7 8">
    <name type="scientific">Vibrio inusitatus NBRC 102082</name>
    <dbReference type="NCBI Taxonomy" id="1219070"/>
    <lineage>
        <taxon>Bacteria</taxon>
        <taxon>Pseudomonadati</taxon>
        <taxon>Pseudomonadota</taxon>
        <taxon>Gammaproteobacteria</taxon>
        <taxon>Vibrionales</taxon>
        <taxon>Vibrionaceae</taxon>
        <taxon>Vibrio</taxon>
    </lineage>
</organism>
<reference evidence="7 8" key="1">
    <citation type="submission" date="2019-06" db="EMBL/GenBank/DDBJ databases">
        <title>Whole genome shotgun sequence of Vibrio inusitatus NBRC 102082.</title>
        <authorList>
            <person name="Hosoyama A."/>
            <person name="Uohara A."/>
            <person name="Ohji S."/>
            <person name="Ichikawa N."/>
        </authorList>
    </citation>
    <scope>NUCLEOTIDE SEQUENCE [LARGE SCALE GENOMIC DNA]</scope>
    <source>
        <strain evidence="7 8">NBRC 102082</strain>
    </source>
</reference>
<dbReference type="SUPFAM" id="SSF53649">
    <property type="entry name" value="Alkaline phosphatase-like"/>
    <property type="match status" value="1"/>
</dbReference>
<dbReference type="Gene3D" id="3.40.720.10">
    <property type="entry name" value="Alkaline Phosphatase, subunit A"/>
    <property type="match status" value="1"/>
</dbReference>
<dbReference type="PANTHER" id="PTHR42693">
    <property type="entry name" value="ARYLSULFATASE FAMILY MEMBER"/>
    <property type="match status" value="1"/>
</dbReference>
<feature type="chain" id="PRO_5021406447" evidence="5">
    <location>
        <begin position="25"/>
        <end position="480"/>
    </location>
</feature>
<dbReference type="GO" id="GO:0004065">
    <property type="term" value="F:arylsulfatase activity"/>
    <property type="evidence" value="ECO:0007669"/>
    <property type="project" value="TreeGrafter"/>
</dbReference>
<feature type="signal peptide" evidence="5">
    <location>
        <begin position="1"/>
        <end position="24"/>
    </location>
</feature>
<dbReference type="RefSeq" id="WP_141346326.1">
    <property type="nucleotide sequence ID" value="NZ_BJLF01000013.1"/>
</dbReference>
<protein>
    <submittedName>
        <fullName evidence="7">N-acetylgalactosamine-6-sulfatase</fullName>
    </submittedName>
</protein>
<keyword evidence="3" id="KW-0378">Hydrolase</keyword>
<accession>A0A4Y3HXE6</accession>
<evidence type="ECO:0000256" key="2">
    <source>
        <dbReference type="ARBA" id="ARBA00022723"/>
    </source>
</evidence>
<keyword evidence="2" id="KW-0479">Metal-binding</keyword>
<proteinExistence type="inferred from homology"/>
<gene>
    <name evidence="7" type="ORF">VIN01S_26570</name>
</gene>
<evidence type="ECO:0000256" key="3">
    <source>
        <dbReference type="ARBA" id="ARBA00022801"/>
    </source>
</evidence>
<dbReference type="PROSITE" id="PS00523">
    <property type="entry name" value="SULFATASE_1"/>
    <property type="match status" value="1"/>
</dbReference>
<evidence type="ECO:0000259" key="6">
    <source>
        <dbReference type="Pfam" id="PF00884"/>
    </source>
</evidence>
<dbReference type="AlphaFoldDB" id="A0A4Y3HXE6"/>
<evidence type="ECO:0000313" key="8">
    <source>
        <dbReference type="Proteomes" id="UP000318717"/>
    </source>
</evidence>
<dbReference type="Proteomes" id="UP000318717">
    <property type="component" value="Unassembled WGS sequence"/>
</dbReference>
<keyword evidence="5" id="KW-0732">Signal</keyword>
<evidence type="ECO:0000256" key="1">
    <source>
        <dbReference type="ARBA" id="ARBA00008779"/>
    </source>
</evidence>